<dbReference type="InterPro" id="IPR044878">
    <property type="entry name" value="UbiA_sf"/>
</dbReference>
<keyword evidence="6 8" id="KW-1133">Transmembrane helix</keyword>
<dbReference type="InterPro" id="IPR026046">
    <property type="entry name" value="UBIAD1"/>
</dbReference>
<dbReference type="EMBL" id="JAFBDQ010000003">
    <property type="protein sequence ID" value="MBM7555892.1"/>
    <property type="molecule type" value="Genomic_DNA"/>
</dbReference>
<dbReference type="RefSeq" id="WP_204700609.1">
    <property type="nucleotide sequence ID" value="NZ_JAFBDQ010000003.1"/>
</dbReference>
<reference evidence="9" key="1">
    <citation type="submission" date="2021-01" db="EMBL/GenBank/DDBJ databases">
        <title>Genomic Encyclopedia of Type Strains, Phase IV (KMG-IV): sequencing the most valuable type-strain genomes for metagenomic binning, comparative biology and taxonomic classification.</title>
        <authorList>
            <person name="Goeker M."/>
        </authorList>
    </citation>
    <scope>NUCLEOTIDE SEQUENCE</scope>
    <source>
        <strain evidence="9">DSM 23230</strain>
    </source>
</reference>
<dbReference type="InterPro" id="IPR000537">
    <property type="entry name" value="UbiA_prenyltransferase"/>
</dbReference>
<feature type="transmembrane region" description="Helical" evidence="8">
    <location>
        <begin position="143"/>
        <end position="164"/>
    </location>
</feature>
<evidence type="ECO:0000313" key="10">
    <source>
        <dbReference type="Proteomes" id="UP000774000"/>
    </source>
</evidence>
<comment type="subcellular location">
    <subcellularLocation>
        <location evidence="1">Membrane</location>
        <topology evidence="1">Multi-pass membrane protein</topology>
    </subcellularLocation>
</comment>
<dbReference type="EC" id="2.5.1.74" evidence="9"/>
<dbReference type="Proteomes" id="UP000774000">
    <property type="component" value="Unassembled WGS sequence"/>
</dbReference>
<dbReference type="PANTHER" id="PTHR13929:SF0">
    <property type="entry name" value="UBIA PRENYLTRANSFERASE DOMAIN-CONTAINING PROTEIN 1"/>
    <property type="match status" value="1"/>
</dbReference>
<feature type="transmembrane region" description="Helical" evidence="8">
    <location>
        <begin position="170"/>
        <end position="188"/>
    </location>
</feature>
<name>A0A939BNQ5_9FIRM</name>
<feature type="transmembrane region" description="Helical" evidence="8">
    <location>
        <begin position="40"/>
        <end position="60"/>
    </location>
</feature>
<keyword evidence="10" id="KW-1185">Reference proteome</keyword>
<evidence type="ECO:0000313" key="9">
    <source>
        <dbReference type="EMBL" id="MBM7555892.1"/>
    </source>
</evidence>
<dbReference type="EC" id="2.5.1.-" evidence="9"/>
<proteinExistence type="predicted"/>
<keyword evidence="4 9" id="KW-0808">Transferase</keyword>
<accession>A0A939BNQ5</accession>
<feature type="transmembrane region" description="Helical" evidence="8">
    <location>
        <begin position="242"/>
        <end position="260"/>
    </location>
</feature>
<feature type="transmembrane region" description="Helical" evidence="8">
    <location>
        <begin position="90"/>
        <end position="109"/>
    </location>
</feature>
<dbReference type="Gene3D" id="1.20.120.1780">
    <property type="entry name" value="UbiA prenyltransferase"/>
    <property type="match status" value="1"/>
</dbReference>
<dbReference type="Pfam" id="PF01040">
    <property type="entry name" value="UbiA"/>
    <property type="match status" value="1"/>
</dbReference>
<dbReference type="PANTHER" id="PTHR13929">
    <property type="entry name" value="1,4-DIHYDROXY-2-NAPHTHOATE OCTAPRENYLTRANSFERASE"/>
    <property type="match status" value="1"/>
</dbReference>
<dbReference type="GO" id="GO:0046428">
    <property type="term" value="F:1,4-dihydroxy-2-naphthoate polyprenyltransferase activity"/>
    <property type="evidence" value="ECO:0007669"/>
    <property type="project" value="UniProtKB-EC"/>
</dbReference>
<evidence type="ECO:0000256" key="2">
    <source>
        <dbReference type="ARBA" id="ARBA00004863"/>
    </source>
</evidence>
<dbReference type="GO" id="GO:0009234">
    <property type="term" value="P:menaquinone biosynthetic process"/>
    <property type="evidence" value="ECO:0007669"/>
    <property type="project" value="UniProtKB-KW"/>
</dbReference>
<sequence length="293" mass="33549">MLKKYLIAWWKALRPFSLSVALIPTTYGSILAWTEGKFNWLIFFLVILGGVLLQAGTNLVNDYFEFKQGLVEDKANLNLSFSARDPIEKFIFLSGLFCFIIVIPLGLYFIYLKGITIFILGVIGLWGGYAYTGKPFVYKKKGLGPLLVFFLMGNLMVFGSYYMQTGYLSWLPWLASIPICLLTSLLLISNELRDIKKDAAKGIKTMSVRLGEKKSITIFKMILIITYLSQIMLIKFNIFSSLSLFTIIIIPLAFRLLKLIKTNRKKLVFKTAHFHMYYGLILIFTKLLTQFIL</sequence>
<comment type="caution">
    <text evidence="9">The sequence shown here is derived from an EMBL/GenBank/DDBJ whole genome shotgun (WGS) entry which is preliminary data.</text>
</comment>
<keyword evidence="7 8" id="KW-0472">Membrane</keyword>
<feature type="transmembrane region" description="Helical" evidence="8">
    <location>
        <begin position="216"/>
        <end position="236"/>
    </location>
</feature>
<evidence type="ECO:0000256" key="5">
    <source>
        <dbReference type="ARBA" id="ARBA00022692"/>
    </source>
</evidence>
<evidence type="ECO:0000256" key="6">
    <source>
        <dbReference type="ARBA" id="ARBA00022989"/>
    </source>
</evidence>
<dbReference type="PIRSF" id="PIRSF005355">
    <property type="entry name" value="UBIAD1"/>
    <property type="match status" value="1"/>
</dbReference>
<feature type="transmembrane region" description="Helical" evidence="8">
    <location>
        <begin position="115"/>
        <end position="131"/>
    </location>
</feature>
<evidence type="ECO:0000256" key="4">
    <source>
        <dbReference type="ARBA" id="ARBA00022679"/>
    </source>
</evidence>
<evidence type="ECO:0000256" key="8">
    <source>
        <dbReference type="SAM" id="Phobius"/>
    </source>
</evidence>
<dbReference type="GO" id="GO:0016020">
    <property type="term" value="C:membrane"/>
    <property type="evidence" value="ECO:0007669"/>
    <property type="project" value="UniProtKB-SubCell"/>
</dbReference>
<keyword evidence="3" id="KW-0474">Menaquinone biosynthesis</keyword>
<dbReference type="GO" id="GO:0042371">
    <property type="term" value="P:vitamin K biosynthetic process"/>
    <property type="evidence" value="ECO:0007669"/>
    <property type="project" value="TreeGrafter"/>
</dbReference>
<feature type="transmembrane region" description="Helical" evidence="8">
    <location>
        <begin position="272"/>
        <end position="292"/>
    </location>
</feature>
<keyword evidence="5 8" id="KW-0812">Transmembrane</keyword>
<dbReference type="Gene3D" id="1.10.357.140">
    <property type="entry name" value="UbiA prenyltransferase"/>
    <property type="match status" value="1"/>
</dbReference>
<comment type="pathway">
    <text evidence="2">Quinol/quinone metabolism; menaquinone biosynthesis.</text>
</comment>
<dbReference type="CDD" id="cd13962">
    <property type="entry name" value="PT_UbiA_UBIAD1"/>
    <property type="match status" value="1"/>
</dbReference>
<organism evidence="9 10">
    <name type="scientific">Halanaerobacter jeridensis</name>
    <dbReference type="NCBI Taxonomy" id="706427"/>
    <lineage>
        <taxon>Bacteria</taxon>
        <taxon>Bacillati</taxon>
        <taxon>Bacillota</taxon>
        <taxon>Clostridia</taxon>
        <taxon>Halanaerobiales</taxon>
        <taxon>Halobacteroidaceae</taxon>
        <taxon>Halanaerobacter</taxon>
    </lineage>
</organism>
<evidence type="ECO:0000256" key="1">
    <source>
        <dbReference type="ARBA" id="ARBA00004141"/>
    </source>
</evidence>
<gene>
    <name evidence="9" type="ORF">JOC47_000726</name>
</gene>
<evidence type="ECO:0000256" key="7">
    <source>
        <dbReference type="ARBA" id="ARBA00023136"/>
    </source>
</evidence>
<protein>
    <submittedName>
        <fullName evidence="9">1,4-dihydroxy-2-naphthoate octaprenyltransferase</fullName>
        <ecNumber evidence="9">2.5.1.-</ecNumber>
        <ecNumber evidence="9">2.5.1.74</ecNumber>
    </submittedName>
</protein>
<dbReference type="AlphaFoldDB" id="A0A939BNQ5"/>
<feature type="transmembrane region" description="Helical" evidence="8">
    <location>
        <begin position="12"/>
        <end position="34"/>
    </location>
</feature>
<evidence type="ECO:0000256" key="3">
    <source>
        <dbReference type="ARBA" id="ARBA00022428"/>
    </source>
</evidence>